<dbReference type="PROSITE" id="PS51192">
    <property type="entry name" value="HELICASE_ATP_BIND_1"/>
    <property type="match status" value="1"/>
</dbReference>
<dbReference type="Pfam" id="PF00271">
    <property type="entry name" value="Helicase_C"/>
    <property type="match status" value="1"/>
</dbReference>
<evidence type="ECO:0000256" key="1">
    <source>
        <dbReference type="ARBA" id="ARBA00022741"/>
    </source>
</evidence>
<evidence type="ECO:0000313" key="8">
    <source>
        <dbReference type="EMBL" id="KAL0266165.1"/>
    </source>
</evidence>
<accession>A0AAW2H8S1</accession>
<proteinExistence type="predicted"/>
<dbReference type="SUPFAM" id="SSF52540">
    <property type="entry name" value="P-loop containing nucleoside triphosphate hydrolases"/>
    <property type="match status" value="2"/>
</dbReference>
<reference evidence="8" key="1">
    <citation type="journal article" date="2024" name="Gigascience">
        <title>Chromosome-level genome of the poultry shaft louse Menopon gallinae provides insight into the host-switching and adaptive evolution of parasitic lice.</title>
        <authorList>
            <person name="Xu Y."/>
            <person name="Ma L."/>
            <person name="Liu S."/>
            <person name="Liang Y."/>
            <person name="Liu Q."/>
            <person name="He Z."/>
            <person name="Tian L."/>
            <person name="Duan Y."/>
            <person name="Cai W."/>
            <person name="Li H."/>
            <person name="Song F."/>
        </authorList>
    </citation>
    <scope>NUCLEOTIDE SEQUENCE</scope>
    <source>
        <strain evidence="8">Cailab_2023a</strain>
    </source>
</reference>
<feature type="domain" description="DOC" evidence="7">
    <location>
        <begin position="559"/>
        <end position="731"/>
    </location>
</feature>
<keyword evidence="1" id="KW-0547">Nucleotide-binding</keyword>
<dbReference type="Pfam" id="PF03256">
    <property type="entry name" value="ANAPC10"/>
    <property type="match status" value="1"/>
</dbReference>
<evidence type="ECO:0000256" key="3">
    <source>
        <dbReference type="ARBA" id="ARBA00022806"/>
    </source>
</evidence>
<feature type="domain" description="Helicase ATP-binding" evidence="6">
    <location>
        <begin position="270"/>
        <end position="439"/>
    </location>
</feature>
<dbReference type="InterPro" id="IPR027417">
    <property type="entry name" value="P-loop_NTPase"/>
</dbReference>
<feature type="region of interest" description="Disordered" evidence="5">
    <location>
        <begin position="91"/>
        <end position="185"/>
    </location>
</feature>
<gene>
    <name evidence="8" type="ORF">PYX00_011882</name>
</gene>
<dbReference type="GO" id="GO:0004386">
    <property type="term" value="F:helicase activity"/>
    <property type="evidence" value="ECO:0007669"/>
    <property type="project" value="UniProtKB-KW"/>
</dbReference>
<name>A0AAW2H8S1_9NEOP</name>
<dbReference type="Gene3D" id="3.40.50.300">
    <property type="entry name" value="P-loop containing nucleotide triphosphate hydrolases"/>
    <property type="match status" value="2"/>
</dbReference>
<keyword evidence="2" id="KW-0378">Hydrolase</keyword>
<evidence type="ECO:0000256" key="4">
    <source>
        <dbReference type="ARBA" id="ARBA00022840"/>
    </source>
</evidence>
<dbReference type="Pfam" id="PF00270">
    <property type="entry name" value="DEAD"/>
    <property type="match status" value="1"/>
</dbReference>
<evidence type="ECO:0000256" key="5">
    <source>
        <dbReference type="SAM" id="MobiDB-lite"/>
    </source>
</evidence>
<dbReference type="InterPro" id="IPR014001">
    <property type="entry name" value="Helicase_ATP-bd"/>
</dbReference>
<protein>
    <recommendedName>
        <fullName evidence="9">RNA helicase</fullName>
    </recommendedName>
</protein>
<dbReference type="InterPro" id="IPR004939">
    <property type="entry name" value="APC_su10/DOC_dom"/>
</dbReference>
<sequence length="731" mass="83175">MWARPCVLLENTCSETQQPHFVREHPSAGVRTYCLERRLTAPEQDSHAKIKKFPSPLMPAKNDSRNSVKMCAGMQKMTKNVDVDDDSWEDAYPPTCGRNKGTRAARKDDGEWGRAGTTQRDKQIDGRQGTVHAASQHDRADVLRVGLREEDEKSRGAKEVAGRHRQERTQSRAESKEEGAEEAKGCMEQRRVCINTGQNSSDVQKGTGLRQKMDETIDTFIRERSTSKEAELLDFLIGRKLRIQSCLRIENDTTVETLRGGLTPTEESLIRNILNGDNICVKTKNGYEKSYLYLIPILNKINEHKAALQAIFLLQNKQATLSILGRAQKLAENTGIRIIASCGGTNIYEDIVEIKEGLHVLITTPGRFLDIINRYPIQFSEHCHLVLDEADILIHVEKYGILTQIFDSVKRKQVLIFSFKFNTSLRSFAEQKINKYKFYNLLYETPKIRHFYAIVDTKYKFYCLQAIVSRIKMGRLMIYCNSIRTVKTLSAKLGCKAAALHSGMSIQTKNSLTESLDPSVRYIACNDIYPSNCEFRDVKGVINLDSPSFPDQYFNRLVKIGKIDWVVTMLTEGELGMKDEIEKRIASRLLPISDPSFKRDHGLKELLSEDTNEFWHTDDNLPHYIEIVFSKLVHVSAVQMVLMYSLDDSYTPAAIEVRCGLVRDSMQPALKITLVEPEGLVTLRVNRKCFFLQIIILSNHQEGRDTHIRNLSVIDDESKKIPVRTPYCAGP</sequence>
<dbReference type="GO" id="GO:0005524">
    <property type="term" value="F:ATP binding"/>
    <property type="evidence" value="ECO:0007669"/>
    <property type="project" value="UniProtKB-KW"/>
</dbReference>
<dbReference type="SMART" id="SM00487">
    <property type="entry name" value="DEXDc"/>
    <property type="match status" value="1"/>
</dbReference>
<dbReference type="EMBL" id="JARGDH010000006">
    <property type="protein sequence ID" value="KAL0266165.1"/>
    <property type="molecule type" value="Genomic_DNA"/>
</dbReference>
<feature type="compositionally biased region" description="Basic and acidic residues" evidence="5">
    <location>
        <begin position="135"/>
        <end position="185"/>
    </location>
</feature>
<keyword evidence="4" id="KW-0067">ATP-binding</keyword>
<dbReference type="InterPro" id="IPR011545">
    <property type="entry name" value="DEAD/DEAH_box_helicase_dom"/>
</dbReference>
<dbReference type="InterPro" id="IPR001650">
    <property type="entry name" value="Helicase_C-like"/>
</dbReference>
<keyword evidence="3" id="KW-0347">Helicase</keyword>
<dbReference type="SUPFAM" id="SSF49785">
    <property type="entry name" value="Galactose-binding domain-like"/>
    <property type="match status" value="1"/>
</dbReference>
<evidence type="ECO:0000259" key="7">
    <source>
        <dbReference type="PROSITE" id="PS51284"/>
    </source>
</evidence>
<dbReference type="PROSITE" id="PS51284">
    <property type="entry name" value="DOC"/>
    <property type="match status" value="1"/>
</dbReference>
<dbReference type="SMART" id="SM01337">
    <property type="entry name" value="APC10"/>
    <property type="match status" value="1"/>
</dbReference>
<dbReference type="InterPro" id="IPR008979">
    <property type="entry name" value="Galactose-bd-like_sf"/>
</dbReference>
<organism evidence="8">
    <name type="scientific">Menopon gallinae</name>
    <name type="common">poultry shaft louse</name>
    <dbReference type="NCBI Taxonomy" id="328185"/>
    <lineage>
        <taxon>Eukaryota</taxon>
        <taxon>Metazoa</taxon>
        <taxon>Ecdysozoa</taxon>
        <taxon>Arthropoda</taxon>
        <taxon>Hexapoda</taxon>
        <taxon>Insecta</taxon>
        <taxon>Pterygota</taxon>
        <taxon>Neoptera</taxon>
        <taxon>Paraneoptera</taxon>
        <taxon>Psocodea</taxon>
        <taxon>Troctomorpha</taxon>
        <taxon>Phthiraptera</taxon>
        <taxon>Amblycera</taxon>
        <taxon>Menoponidae</taxon>
        <taxon>Menopon</taxon>
    </lineage>
</organism>
<comment type="caution">
    <text evidence="8">The sequence shown here is derived from an EMBL/GenBank/DDBJ whole genome shotgun (WGS) entry which is preliminary data.</text>
</comment>
<dbReference type="GO" id="GO:0016787">
    <property type="term" value="F:hydrolase activity"/>
    <property type="evidence" value="ECO:0007669"/>
    <property type="project" value="UniProtKB-KW"/>
</dbReference>
<evidence type="ECO:0000259" key="6">
    <source>
        <dbReference type="PROSITE" id="PS51192"/>
    </source>
</evidence>
<dbReference type="GO" id="GO:0003676">
    <property type="term" value="F:nucleic acid binding"/>
    <property type="evidence" value="ECO:0007669"/>
    <property type="project" value="InterPro"/>
</dbReference>
<dbReference type="AlphaFoldDB" id="A0AAW2H8S1"/>
<dbReference type="Gene3D" id="2.60.120.260">
    <property type="entry name" value="Galactose-binding domain-like"/>
    <property type="match status" value="1"/>
</dbReference>
<evidence type="ECO:0000256" key="2">
    <source>
        <dbReference type="ARBA" id="ARBA00022801"/>
    </source>
</evidence>
<dbReference type="PANTHER" id="PTHR47960">
    <property type="entry name" value="DEAD-BOX ATP-DEPENDENT RNA HELICASE 50"/>
    <property type="match status" value="1"/>
</dbReference>
<evidence type="ECO:0008006" key="9">
    <source>
        <dbReference type="Google" id="ProtNLM"/>
    </source>
</evidence>